<evidence type="ECO:0008006" key="4">
    <source>
        <dbReference type="Google" id="ProtNLM"/>
    </source>
</evidence>
<feature type="compositionally biased region" description="Low complexity" evidence="1">
    <location>
        <begin position="15"/>
        <end position="25"/>
    </location>
</feature>
<evidence type="ECO:0000313" key="2">
    <source>
        <dbReference type="EMBL" id="KRN93500.1"/>
    </source>
</evidence>
<comment type="caution">
    <text evidence="2">The sequence shown here is derived from an EMBL/GenBank/DDBJ whole genome shotgun (WGS) entry which is preliminary data.</text>
</comment>
<dbReference type="PATRIC" id="fig|331679.3.peg.508"/>
<dbReference type="Proteomes" id="UP000051859">
    <property type="component" value="Unassembled WGS sequence"/>
</dbReference>
<name>A0A0R2L1Z4_9LACO</name>
<accession>A0A0R2L1Z4</accession>
<evidence type="ECO:0000313" key="3">
    <source>
        <dbReference type="Proteomes" id="UP000051859"/>
    </source>
</evidence>
<dbReference type="EMBL" id="JQBX01000014">
    <property type="protein sequence ID" value="KRN93500.1"/>
    <property type="molecule type" value="Genomic_DNA"/>
</dbReference>
<dbReference type="STRING" id="331679.IV81_GL000501"/>
<reference evidence="2 3" key="1">
    <citation type="journal article" date="2015" name="Genome Announc.">
        <title>Expanding the biotechnology potential of lactobacilli through comparative genomics of 213 strains and associated genera.</title>
        <authorList>
            <person name="Sun Z."/>
            <person name="Harris H.M."/>
            <person name="McCann A."/>
            <person name="Guo C."/>
            <person name="Argimon S."/>
            <person name="Zhang W."/>
            <person name="Yang X."/>
            <person name="Jeffery I.B."/>
            <person name="Cooney J.C."/>
            <person name="Kagawa T.F."/>
            <person name="Liu W."/>
            <person name="Song Y."/>
            <person name="Salvetti E."/>
            <person name="Wrobel A."/>
            <person name="Rasinkangas P."/>
            <person name="Parkhill J."/>
            <person name="Rea M.C."/>
            <person name="O'Sullivan O."/>
            <person name="Ritari J."/>
            <person name="Douillard F.P."/>
            <person name="Paul Ross R."/>
            <person name="Yang R."/>
            <person name="Briner A.E."/>
            <person name="Felis G.E."/>
            <person name="de Vos W.M."/>
            <person name="Barrangou R."/>
            <person name="Klaenhammer T.R."/>
            <person name="Caufield P.W."/>
            <person name="Cui Y."/>
            <person name="Zhang H."/>
            <person name="O'Toole P.W."/>
        </authorList>
    </citation>
    <scope>NUCLEOTIDE SEQUENCE [LARGE SCALE GENOMIC DNA]</scope>
    <source>
        <strain evidence="2 3">DSM 18001</strain>
    </source>
</reference>
<dbReference type="RefSeq" id="WP_057803668.1">
    <property type="nucleotide sequence ID" value="NZ_JQBX01000014.1"/>
</dbReference>
<keyword evidence="3" id="KW-1185">Reference proteome</keyword>
<gene>
    <name evidence="2" type="ORF">IV81_GL000501</name>
</gene>
<protein>
    <recommendedName>
        <fullName evidence="4">Cell surface protein</fullName>
    </recommendedName>
</protein>
<sequence>MSNIKVSSGATTLISGSKGDSSTSGGMLVPYWNERNNKRFLIDVAKGASLEIDNNNKADGVISFTGESNSVDISNSGMLKINSNIESAPIFGPLVGGGNLTTNSGSITNLSALGATFDATKMNSNAWMKLKLTAGSKTSIISKDKSPFSNNGPWSNPSNISIASSAKLLTYSGDSAKGGLTDTPDHDIPVTFIGGSVIQGYSHNKITSIPTGVDDYDRLDANDVNPFVGGQTISSSKMDQSTDSGLLVFPTLLSVAMGEGKYYWNYGLDQLPDANQFLSRTTDAPLRFQVFDTRSVNPSFKITAAYVSKQERQRQLFSMWFKHSASEDTSTAVRLSQNAQTILTGSEMKSDGGVYTADYGKDSGLVMLANNRVRSGNYKGLVDWTLVDGV</sequence>
<feature type="region of interest" description="Disordered" evidence="1">
    <location>
        <begin position="1"/>
        <end position="25"/>
    </location>
</feature>
<dbReference type="AlphaFoldDB" id="A0A0R2L1Z4"/>
<proteinExistence type="predicted"/>
<evidence type="ECO:0000256" key="1">
    <source>
        <dbReference type="SAM" id="MobiDB-lite"/>
    </source>
</evidence>
<organism evidence="2 3">
    <name type="scientific">Pediococcus stilesii</name>
    <dbReference type="NCBI Taxonomy" id="331679"/>
    <lineage>
        <taxon>Bacteria</taxon>
        <taxon>Bacillati</taxon>
        <taxon>Bacillota</taxon>
        <taxon>Bacilli</taxon>
        <taxon>Lactobacillales</taxon>
        <taxon>Lactobacillaceae</taxon>
        <taxon>Pediococcus</taxon>
    </lineage>
</organism>
<feature type="compositionally biased region" description="Polar residues" evidence="1">
    <location>
        <begin position="1"/>
        <end position="14"/>
    </location>
</feature>